<dbReference type="GO" id="GO:0016791">
    <property type="term" value="F:phosphatase activity"/>
    <property type="evidence" value="ECO:0007669"/>
    <property type="project" value="TreeGrafter"/>
</dbReference>
<evidence type="ECO:0000313" key="2">
    <source>
        <dbReference type="EMBL" id="TDT33066.1"/>
    </source>
</evidence>
<dbReference type="Proteomes" id="UP000295371">
    <property type="component" value="Unassembled WGS sequence"/>
</dbReference>
<dbReference type="GO" id="GO:0005737">
    <property type="term" value="C:cytoplasm"/>
    <property type="evidence" value="ECO:0007669"/>
    <property type="project" value="TreeGrafter"/>
</dbReference>
<sequence>MTTVLLVRHGRSTANTARVLAGRSPGVHLDDHGRAQAEALGEALIGIDLAAAVSSPMERCRETTELLLRGRDVELSIDEDLTECDYGQWTNRLLSELSGEPLWKRVQSAPSSVTFPEGEAMQAMAARGVQALRRHDRRIAAAHGDHAIWLAVSHGDVIKAILADALGMHLDHFQRISVAPAALSILAINDGSLRVLTLNAGTDLAALVPRAPVTEGTPGGDVGAEAAGDTRAQPSSSPAAQSADADRPRA</sequence>
<feature type="region of interest" description="Disordered" evidence="1">
    <location>
        <begin position="211"/>
        <end position="250"/>
    </location>
</feature>
<accession>A0A4R7J8F3</accession>
<dbReference type="OrthoDB" id="4120859at2"/>
<protein>
    <submittedName>
        <fullName evidence="2">2,3-bisphosphoglycerate-dependent phosphoglycerate mutase</fullName>
    </submittedName>
</protein>
<dbReference type="SMART" id="SM00855">
    <property type="entry name" value="PGAM"/>
    <property type="match status" value="1"/>
</dbReference>
<dbReference type="CDD" id="cd07067">
    <property type="entry name" value="HP_PGM_like"/>
    <property type="match status" value="1"/>
</dbReference>
<dbReference type="NCBIfam" id="TIGR03848">
    <property type="entry name" value="MSMEG_4193"/>
    <property type="match status" value="1"/>
</dbReference>
<proteinExistence type="predicted"/>
<dbReference type="PANTHER" id="PTHR48100">
    <property type="entry name" value="BROAD-SPECIFICITY PHOSPHATASE YOR283W-RELATED"/>
    <property type="match status" value="1"/>
</dbReference>
<evidence type="ECO:0000256" key="1">
    <source>
        <dbReference type="SAM" id="MobiDB-lite"/>
    </source>
</evidence>
<dbReference type="RefSeq" id="WP_133753635.1">
    <property type="nucleotide sequence ID" value="NZ_SOAW01000001.1"/>
</dbReference>
<dbReference type="Gene3D" id="3.40.50.1240">
    <property type="entry name" value="Phosphoglycerate mutase-like"/>
    <property type="match status" value="1"/>
</dbReference>
<feature type="compositionally biased region" description="Low complexity" evidence="1">
    <location>
        <begin position="231"/>
        <end position="243"/>
    </location>
</feature>
<dbReference type="PANTHER" id="PTHR48100:SF2">
    <property type="entry name" value="CONSERVED PROTEIN"/>
    <property type="match status" value="1"/>
</dbReference>
<comment type="caution">
    <text evidence="2">The sequence shown here is derived from an EMBL/GenBank/DDBJ whole genome shotgun (WGS) entry which is preliminary data.</text>
</comment>
<dbReference type="SUPFAM" id="SSF53254">
    <property type="entry name" value="Phosphoglycerate mutase-like"/>
    <property type="match status" value="1"/>
</dbReference>
<dbReference type="AlphaFoldDB" id="A0A4R7J8F3"/>
<evidence type="ECO:0000313" key="3">
    <source>
        <dbReference type="Proteomes" id="UP000295371"/>
    </source>
</evidence>
<gene>
    <name evidence="2" type="ORF">CLV29_0663</name>
</gene>
<dbReference type="InterPro" id="IPR022492">
    <property type="entry name" value="Phosphomutase_MSMEG4193_put"/>
</dbReference>
<keyword evidence="3" id="KW-1185">Reference proteome</keyword>
<dbReference type="InterPro" id="IPR013078">
    <property type="entry name" value="His_Pase_superF_clade-1"/>
</dbReference>
<dbReference type="Pfam" id="PF00300">
    <property type="entry name" value="His_Phos_1"/>
    <property type="match status" value="1"/>
</dbReference>
<name>A0A4R7J8F3_9ACTN</name>
<organism evidence="2 3">
    <name type="scientific">Naumannella halotolerans</name>
    <dbReference type="NCBI Taxonomy" id="993414"/>
    <lineage>
        <taxon>Bacteria</taxon>
        <taxon>Bacillati</taxon>
        <taxon>Actinomycetota</taxon>
        <taxon>Actinomycetes</taxon>
        <taxon>Propionibacteriales</taxon>
        <taxon>Propionibacteriaceae</taxon>
        <taxon>Naumannella</taxon>
    </lineage>
</organism>
<dbReference type="EMBL" id="SOAW01000001">
    <property type="protein sequence ID" value="TDT33066.1"/>
    <property type="molecule type" value="Genomic_DNA"/>
</dbReference>
<dbReference type="InterPro" id="IPR050275">
    <property type="entry name" value="PGM_Phosphatase"/>
</dbReference>
<reference evidence="2 3" key="1">
    <citation type="submission" date="2019-03" db="EMBL/GenBank/DDBJ databases">
        <title>Genomic Encyclopedia of Archaeal and Bacterial Type Strains, Phase II (KMG-II): from individual species to whole genera.</title>
        <authorList>
            <person name="Goeker M."/>
        </authorList>
    </citation>
    <scope>NUCLEOTIDE SEQUENCE [LARGE SCALE GENOMIC DNA]</scope>
    <source>
        <strain evidence="2 3">DSM 24323</strain>
    </source>
</reference>
<dbReference type="InterPro" id="IPR029033">
    <property type="entry name" value="His_PPase_superfam"/>
</dbReference>